<organism evidence="16 17">
    <name type="scientific">Biomphalaria glabrata</name>
    <name type="common">Bloodfluke planorb</name>
    <name type="synonym">Freshwater snail</name>
    <dbReference type="NCBI Taxonomy" id="6526"/>
    <lineage>
        <taxon>Eukaryota</taxon>
        <taxon>Metazoa</taxon>
        <taxon>Spiralia</taxon>
        <taxon>Lophotrochozoa</taxon>
        <taxon>Mollusca</taxon>
        <taxon>Gastropoda</taxon>
        <taxon>Heterobranchia</taxon>
        <taxon>Euthyneura</taxon>
        <taxon>Panpulmonata</taxon>
        <taxon>Hygrophila</taxon>
        <taxon>Lymnaeoidea</taxon>
        <taxon>Planorbidae</taxon>
        <taxon>Biomphalaria</taxon>
    </lineage>
</organism>
<dbReference type="SUPFAM" id="SSF51197">
    <property type="entry name" value="Clavaminate synthase-like"/>
    <property type="match status" value="1"/>
</dbReference>
<dbReference type="VEuPathDB" id="VectorBase:BGLB016753"/>
<evidence type="ECO:0000313" key="17">
    <source>
        <dbReference type="Proteomes" id="UP000076420"/>
    </source>
</evidence>
<dbReference type="VEuPathDB" id="VectorBase:BGLAX_040094"/>
<proteinExistence type="inferred from homology"/>
<dbReference type="EnsemblMetazoa" id="BGLB016753-RA">
    <property type="protein sequence ID" value="BGLB016753-PA"/>
    <property type="gene ID" value="BGLB016753"/>
</dbReference>
<dbReference type="AlphaFoldDB" id="A0A2C9K9Q6"/>
<evidence type="ECO:0000256" key="12">
    <source>
        <dbReference type="ARBA" id="ARBA00030231"/>
    </source>
</evidence>
<reference evidence="16" key="1">
    <citation type="submission" date="2020-05" db="UniProtKB">
        <authorList>
            <consortium name="EnsemblMetazoa"/>
        </authorList>
    </citation>
    <scope>IDENTIFICATION</scope>
    <source>
        <strain evidence="16">BB02</strain>
    </source>
</reference>
<evidence type="ECO:0000256" key="3">
    <source>
        <dbReference type="ARBA" id="ARBA00012155"/>
    </source>
</evidence>
<dbReference type="PANTHER" id="PTHR12461:SF104">
    <property type="entry name" value="TRNA WYBUTOSINE-SYNTHESIZING PROTEIN 5"/>
    <property type="match status" value="1"/>
</dbReference>
<dbReference type="Gene3D" id="6.10.140.1470">
    <property type="match status" value="1"/>
</dbReference>
<keyword evidence="8" id="KW-0949">S-adenosyl-L-methionine</keyword>
<dbReference type="GO" id="GO:0000049">
    <property type="term" value="F:tRNA binding"/>
    <property type="evidence" value="ECO:0007669"/>
    <property type="project" value="TreeGrafter"/>
</dbReference>
<evidence type="ECO:0000256" key="8">
    <source>
        <dbReference type="ARBA" id="ARBA00022691"/>
    </source>
</evidence>
<evidence type="ECO:0000256" key="14">
    <source>
        <dbReference type="ARBA" id="ARBA00049250"/>
    </source>
</evidence>
<dbReference type="InterPro" id="IPR003347">
    <property type="entry name" value="JmjC_dom"/>
</dbReference>
<comment type="catalytic activity">
    <reaction evidence="1">
        <text>7-[(3S)-3-amino-3-carboxypropyl]wyosine(37) in tRNA(Phe) + S-adenosyl-L-methionine = 7-[(3S)-(3-amino-3-methoxycarbonyl)propyl]wyosine(37) in tRNA(Phe) + S-adenosyl-L-homocysteine</text>
        <dbReference type="Rhea" id="RHEA:36903"/>
        <dbReference type="Rhea" id="RHEA-COMP:10379"/>
        <dbReference type="Rhea" id="RHEA-COMP:11844"/>
        <dbReference type="ChEBI" id="CHEBI:57856"/>
        <dbReference type="ChEBI" id="CHEBI:59789"/>
        <dbReference type="ChEBI" id="CHEBI:73543"/>
        <dbReference type="ChEBI" id="CHEBI:74275"/>
        <dbReference type="EC" id="2.1.1.290"/>
    </reaction>
</comment>
<dbReference type="Pfam" id="PF13621">
    <property type="entry name" value="Cupin_8"/>
    <property type="match status" value="1"/>
</dbReference>
<dbReference type="PROSITE" id="PS51184">
    <property type="entry name" value="JMJC"/>
    <property type="match status" value="1"/>
</dbReference>
<evidence type="ECO:0000256" key="2">
    <source>
        <dbReference type="ARBA" id="ARBA00010703"/>
    </source>
</evidence>
<evidence type="ECO:0000313" key="16">
    <source>
        <dbReference type="EnsemblMetazoa" id="BGLB016753-PA"/>
    </source>
</evidence>
<protein>
    <recommendedName>
        <fullName evidence="5">tRNA wybutosine-synthesizing protein 4</fullName>
        <ecNumber evidence="4">2.1.1.290</ecNumber>
        <ecNumber evidence="3">2.3.1.231</ecNumber>
    </recommendedName>
    <alternativeName>
        <fullName evidence="12">Leucine carboxyl methyltransferase 2</fullName>
    </alternativeName>
    <alternativeName>
        <fullName evidence="13">tRNA(Phe) (7-(3-amino-3-(methoxycarbonyl)propyl)wyosine(37)-N)-methoxycarbonyltransferase</fullName>
    </alternativeName>
    <alternativeName>
        <fullName evidence="11">tRNA(Phe) (7-(3-amino-3-carboxypropyl)wyosine(37)-O)-methyltransferase</fullName>
    </alternativeName>
</protein>
<evidence type="ECO:0000256" key="4">
    <source>
        <dbReference type="ARBA" id="ARBA00012779"/>
    </source>
</evidence>
<evidence type="ECO:0000256" key="9">
    <source>
        <dbReference type="ARBA" id="ARBA00022694"/>
    </source>
</evidence>
<comment type="catalytic activity">
    <reaction evidence="14">
        <text>7-[(3S)-(3-amino-3-methoxycarbonyl)propyl]wyosine(37) in tRNA(Phe) + S-adenosyl-L-methionine + CO2 = wybutosine(37) in tRNA(Phe) + S-adenosyl-L-homocysteine + 2 H(+)</text>
        <dbReference type="Rhea" id="RHEA:37119"/>
        <dbReference type="Rhea" id="RHEA-COMP:11844"/>
        <dbReference type="Rhea" id="RHEA-COMP:11847"/>
        <dbReference type="ChEBI" id="CHEBI:15378"/>
        <dbReference type="ChEBI" id="CHEBI:16526"/>
        <dbReference type="ChEBI" id="CHEBI:57856"/>
        <dbReference type="ChEBI" id="CHEBI:59789"/>
        <dbReference type="ChEBI" id="CHEBI:73544"/>
        <dbReference type="ChEBI" id="CHEBI:74275"/>
        <dbReference type="EC" id="2.3.1.231"/>
    </reaction>
</comment>
<evidence type="ECO:0000256" key="5">
    <source>
        <dbReference type="ARBA" id="ARBA00018045"/>
    </source>
</evidence>
<dbReference type="PANTHER" id="PTHR12461">
    <property type="entry name" value="HYPOXIA-INDUCIBLE FACTOR 1 ALPHA INHIBITOR-RELATED"/>
    <property type="match status" value="1"/>
</dbReference>
<gene>
    <name evidence="16" type="primary">106073027</name>
</gene>
<dbReference type="EC" id="2.3.1.231" evidence="3"/>
<dbReference type="Gene3D" id="2.60.120.650">
    <property type="entry name" value="Cupin"/>
    <property type="match status" value="1"/>
</dbReference>
<dbReference type="InterPro" id="IPR041667">
    <property type="entry name" value="Cupin_8"/>
</dbReference>
<dbReference type="FunFam" id="2.60.120.650:FF:000043">
    <property type="entry name" value="tRNA wybutosine-synthesizing protein 4"/>
    <property type="match status" value="1"/>
</dbReference>
<keyword evidence="6" id="KW-0489">Methyltransferase</keyword>
<comment type="similarity">
    <text evidence="2">Belongs to the methyltransferase superfamily. LCMT family.</text>
</comment>
<accession>A0A2C9K9Q6</accession>
<keyword evidence="7" id="KW-0808">Transferase</keyword>
<dbReference type="RefSeq" id="XP_013088950.2">
    <property type="nucleotide sequence ID" value="XM_013233496.2"/>
</dbReference>
<comment type="function">
    <text evidence="10">Probable S-adenosyl-L-methionine-dependent methyltransferase that acts as a component of the wybutosine biosynthesis pathway. Wybutosine is a hyper modified guanosine with a tricyclic base found at the 3'-position adjacent to the anticodon of eukaryotic phenylalanine tRNA. May methylate the carboxyl group of leucine residues to form alpha-leucine ester residues.</text>
</comment>
<evidence type="ECO:0000256" key="6">
    <source>
        <dbReference type="ARBA" id="ARBA00022603"/>
    </source>
</evidence>
<dbReference type="STRING" id="6526.A0A2C9K9Q6"/>
<evidence type="ECO:0000256" key="11">
    <source>
        <dbReference type="ARBA" id="ARBA00029750"/>
    </source>
</evidence>
<keyword evidence="9" id="KW-0819">tRNA processing</keyword>
<dbReference type="KEGG" id="bgt:106073027"/>
<evidence type="ECO:0000256" key="1">
    <source>
        <dbReference type="ARBA" id="ARBA00001806"/>
    </source>
</evidence>
<dbReference type="GO" id="GO:0008168">
    <property type="term" value="F:methyltransferase activity"/>
    <property type="evidence" value="ECO:0007669"/>
    <property type="project" value="UniProtKB-KW"/>
</dbReference>
<dbReference type="Proteomes" id="UP000076420">
    <property type="component" value="Unassembled WGS sequence"/>
</dbReference>
<evidence type="ECO:0000256" key="7">
    <source>
        <dbReference type="ARBA" id="ARBA00022679"/>
    </source>
</evidence>
<dbReference type="GO" id="GO:0032259">
    <property type="term" value="P:methylation"/>
    <property type="evidence" value="ECO:0007669"/>
    <property type="project" value="UniProtKB-KW"/>
</dbReference>
<feature type="domain" description="JmjC" evidence="15">
    <location>
        <begin position="128"/>
        <end position="272"/>
    </location>
</feature>
<evidence type="ECO:0000256" key="13">
    <source>
        <dbReference type="ARBA" id="ARBA00030847"/>
    </source>
</evidence>
<evidence type="ECO:0000259" key="15">
    <source>
        <dbReference type="PROSITE" id="PS51184"/>
    </source>
</evidence>
<name>A0A2C9K9Q6_BIOGL</name>
<dbReference type="GO" id="GO:0031591">
    <property type="term" value="P:wybutosine biosynthetic process"/>
    <property type="evidence" value="ECO:0007669"/>
    <property type="project" value="TreeGrafter"/>
</dbReference>
<evidence type="ECO:0000256" key="10">
    <source>
        <dbReference type="ARBA" id="ARBA00025588"/>
    </source>
</evidence>
<dbReference type="OrthoDB" id="263283at2759"/>
<dbReference type="EC" id="2.1.1.290" evidence="4"/>
<sequence>MSVRSRSNNAEDIRVVESFTTETFTADIYPKREPVILRGLDIGECLRKWTPSYLASHGGTQEVKVHVSSSTQMDFINKNFLYRSLPFQEFVKRAFEDEHADYFIAQKEKFYLRALGHDPRKDVADISVQFPELAQDLTIPQVFERENFFSSVFRIASRGVQLWTHYDIMDNILIQVVGRKKVVLFHPNDVDYLYLNGDKSEVLDVDNPDLSCYPKFIEAKQYRGHLEPGDILFIPALWFHNMTYEDAGVAVNVFWRHLEDKLYDTKDPYGNHDLLPAQRANQIVDRAIKALEELPEEYQEFYAHRLIDRIRHKFLAKQT</sequence>